<name>A0A382HHM0_9ZZZZ</name>
<dbReference type="SUPFAM" id="SSF51430">
    <property type="entry name" value="NAD(P)-linked oxidoreductase"/>
    <property type="match status" value="1"/>
</dbReference>
<reference evidence="1" key="1">
    <citation type="submission" date="2018-05" db="EMBL/GenBank/DDBJ databases">
        <authorList>
            <person name="Lanie J.A."/>
            <person name="Ng W.-L."/>
            <person name="Kazmierczak K.M."/>
            <person name="Andrzejewski T.M."/>
            <person name="Davidsen T.M."/>
            <person name="Wayne K.J."/>
            <person name="Tettelin H."/>
            <person name="Glass J.I."/>
            <person name="Rusch D."/>
            <person name="Podicherti R."/>
            <person name="Tsui H.-C.T."/>
            <person name="Winkler M.E."/>
        </authorList>
    </citation>
    <scope>NUCLEOTIDE SEQUENCE</scope>
</reference>
<proteinExistence type="predicted"/>
<sequence>MIRYPGVSNQVLYNLNSRRIEEELLPCGQEHHVTIIADGSLTTPLSLSYGPSAQGHRAGGGPL</sequence>
<accession>A0A382HHM0</accession>
<gene>
    <name evidence="1" type="ORF">METZ01_LOCUS239688</name>
</gene>
<evidence type="ECO:0000313" key="1">
    <source>
        <dbReference type="EMBL" id="SVB86834.1"/>
    </source>
</evidence>
<organism evidence="1">
    <name type="scientific">marine metagenome</name>
    <dbReference type="NCBI Taxonomy" id="408172"/>
    <lineage>
        <taxon>unclassified sequences</taxon>
        <taxon>metagenomes</taxon>
        <taxon>ecological metagenomes</taxon>
    </lineage>
</organism>
<dbReference type="InterPro" id="IPR036812">
    <property type="entry name" value="NAD(P)_OxRdtase_dom_sf"/>
</dbReference>
<dbReference type="EMBL" id="UINC01061351">
    <property type="protein sequence ID" value="SVB86834.1"/>
    <property type="molecule type" value="Genomic_DNA"/>
</dbReference>
<protein>
    <submittedName>
        <fullName evidence="1">Uncharacterized protein</fullName>
    </submittedName>
</protein>
<dbReference type="AlphaFoldDB" id="A0A382HHM0"/>